<dbReference type="Pfam" id="PF09976">
    <property type="entry name" value="TPR_21"/>
    <property type="match status" value="1"/>
</dbReference>
<evidence type="ECO:0000259" key="1">
    <source>
        <dbReference type="Pfam" id="PF09976"/>
    </source>
</evidence>
<dbReference type="AlphaFoldDB" id="A0A1M7YBX6"/>
<dbReference type="SUPFAM" id="SSF48452">
    <property type="entry name" value="TPR-like"/>
    <property type="match status" value="1"/>
</dbReference>
<reference evidence="2 3" key="1">
    <citation type="submission" date="2016-12" db="EMBL/GenBank/DDBJ databases">
        <authorList>
            <person name="Song W.-J."/>
            <person name="Kurnit D.M."/>
        </authorList>
    </citation>
    <scope>NUCLEOTIDE SEQUENCE [LARGE SCALE GENOMIC DNA]</scope>
    <source>
        <strain evidence="2 3">DSM 18488</strain>
    </source>
</reference>
<dbReference type="OrthoDB" id="5432165at2"/>
<protein>
    <recommendedName>
        <fullName evidence="1">Ancillary SecYEG translocon subunit/Cell division coordinator CpoB TPR domain-containing protein</fullName>
    </recommendedName>
</protein>
<keyword evidence="3" id="KW-1185">Reference proteome</keyword>
<dbReference type="STRING" id="1121416.SAMN02745220_03259"/>
<gene>
    <name evidence="2" type="ORF">SAMN02745220_03259</name>
</gene>
<dbReference type="Proteomes" id="UP000184603">
    <property type="component" value="Unassembled WGS sequence"/>
</dbReference>
<sequence length="231" mass="25120">MSGESAFEKRYVDPKDQSKIEGILELFNLPPKVIAFLRNYKRPIQVGLVVVTLVVVAGSLYKSYRERQIEDGASALALALQETGSAQADALNNVAEKYISTPSGRWAKVELAHMAMAERKFADASIAYGAIHKELKKSNPLFPLTLYGMAQAEEAQGNGDAAYAYFDELKDVPGYELTGYTGMARILEAKGELDKALGIYGQYVAVLGVAPENAGQKALVDAKIARLKARQ</sequence>
<feature type="domain" description="Ancillary SecYEG translocon subunit/Cell division coordinator CpoB TPR" evidence="1">
    <location>
        <begin position="36"/>
        <end position="226"/>
    </location>
</feature>
<dbReference type="InterPro" id="IPR011990">
    <property type="entry name" value="TPR-like_helical_dom_sf"/>
</dbReference>
<accession>A0A1M7YBX6</accession>
<organism evidence="2 3">
    <name type="scientific">Desulfopila aestuarii DSM 18488</name>
    <dbReference type="NCBI Taxonomy" id="1121416"/>
    <lineage>
        <taxon>Bacteria</taxon>
        <taxon>Pseudomonadati</taxon>
        <taxon>Thermodesulfobacteriota</taxon>
        <taxon>Desulfobulbia</taxon>
        <taxon>Desulfobulbales</taxon>
        <taxon>Desulfocapsaceae</taxon>
        <taxon>Desulfopila</taxon>
    </lineage>
</organism>
<dbReference type="Gene3D" id="1.25.40.10">
    <property type="entry name" value="Tetratricopeptide repeat domain"/>
    <property type="match status" value="1"/>
</dbReference>
<name>A0A1M7YBX6_9BACT</name>
<dbReference type="RefSeq" id="WP_073614731.1">
    <property type="nucleotide sequence ID" value="NZ_FRFE01000017.1"/>
</dbReference>
<evidence type="ECO:0000313" key="2">
    <source>
        <dbReference type="EMBL" id="SHO50113.1"/>
    </source>
</evidence>
<dbReference type="EMBL" id="FRFE01000017">
    <property type="protein sequence ID" value="SHO50113.1"/>
    <property type="molecule type" value="Genomic_DNA"/>
</dbReference>
<dbReference type="InterPro" id="IPR018704">
    <property type="entry name" value="SecYEG/CpoB_TPR"/>
</dbReference>
<proteinExistence type="predicted"/>
<evidence type="ECO:0000313" key="3">
    <source>
        <dbReference type="Proteomes" id="UP000184603"/>
    </source>
</evidence>